<protein>
    <recommendedName>
        <fullName evidence="1">MADF domain-containing protein</fullName>
    </recommendedName>
</protein>
<keyword evidence="3" id="KW-1185">Reference proteome</keyword>
<evidence type="ECO:0000313" key="3">
    <source>
        <dbReference type="Proteomes" id="UP001162156"/>
    </source>
</evidence>
<dbReference type="EMBL" id="JANEYF010003240">
    <property type="protein sequence ID" value="KAJ8938015.1"/>
    <property type="molecule type" value="Genomic_DNA"/>
</dbReference>
<dbReference type="AlphaFoldDB" id="A0AAV8XGS8"/>
<dbReference type="Pfam" id="PF10545">
    <property type="entry name" value="MADF_DNA_bdg"/>
    <property type="match status" value="1"/>
</dbReference>
<dbReference type="PROSITE" id="PS51029">
    <property type="entry name" value="MADF"/>
    <property type="match status" value="1"/>
</dbReference>
<dbReference type="PANTHER" id="PTHR12243">
    <property type="entry name" value="MADF DOMAIN TRANSCRIPTION FACTOR"/>
    <property type="match status" value="1"/>
</dbReference>
<dbReference type="Proteomes" id="UP001162156">
    <property type="component" value="Unassembled WGS sequence"/>
</dbReference>
<organism evidence="2 3">
    <name type="scientific">Rhamnusium bicolor</name>
    <dbReference type="NCBI Taxonomy" id="1586634"/>
    <lineage>
        <taxon>Eukaryota</taxon>
        <taxon>Metazoa</taxon>
        <taxon>Ecdysozoa</taxon>
        <taxon>Arthropoda</taxon>
        <taxon>Hexapoda</taxon>
        <taxon>Insecta</taxon>
        <taxon>Pterygota</taxon>
        <taxon>Neoptera</taxon>
        <taxon>Endopterygota</taxon>
        <taxon>Coleoptera</taxon>
        <taxon>Polyphaga</taxon>
        <taxon>Cucujiformia</taxon>
        <taxon>Chrysomeloidea</taxon>
        <taxon>Cerambycidae</taxon>
        <taxon>Lepturinae</taxon>
        <taxon>Rhagiini</taxon>
        <taxon>Rhamnusium</taxon>
    </lineage>
</organism>
<dbReference type="GO" id="GO:0005634">
    <property type="term" value="C:nucleus"/>
    <property type="evidence" value="ECO:0007669"/>
    <property type="project" value="TreeGrafter"/>
</dbReference>
<evidence type="ECO:0000313" key="2">
    <source>
        <dbReference type="EMBL" id="KAJ8938015.1"/>
    </source>
</evidence>
<accession>A0AAV8XGS8</accession>
<dbReference type="PANTHER" id="PTHR12243:SF67">
    <property type="entry name" value="COREPRESSOR OF PANGOLIN, ISOFORM A-RELATED"/>
    <property type="match status" value="1"/>
</dbReference>
<comment type="caution">
    <text evidence="2">The sequence shown here is derived from an EMBL/GenBank/DDBJ whole genome shotgun (WGS) entry which is preliminary data.</text>
</comment>
<reference evidence="2" key="1">
    <citation type="journal article" date="2023" name="Insect Mol. Biol.">
        <title>Genome sequencing provides insights into the evolution of gene families encoding plant cell wall-degrading enzymes in longhorned beetles.</title>
        <authorList>
            <person name="Shin N.R."/>
            <person name="Okamura Y."/>
            <person name="Kirsch R."/>
            <person name="Pauchet Y."/>
        </authorList>
    </citation>
    <scope>NUCLEOTIDE SEQUENCE</scope>
    <source>
        <strain evidence="2">RBIC_L_NR</strain>
    </source>
</reference>
<dbReference type="InterPro" id="IPR006578">
    <property type="entry name" value="MADF-dom"/>
</dbReference>
<feature type="domain" description="MADF" evidence="1">
    <location>
        <begin position="101"/>
        <end position="186"/>
    </location>
</feature>
<dbReference type="InterPro" id="IPR039353">
    <property type="entry name" value="TF_Adf1"/>
</dbReference>
<proteinExistence type="predicted"/>
<sequence length="186" mass="21491">MSFKTLRLFAALSVPKGYPQEVPNLEEPKLGRTRDVLLILLVRPVVILWQSGAVWVYTHGYIRAVVPEQDESYDSDESQAQATLAQTLLGQTEIKPEDEQYLIPLIEARPLLWDFRIPLKNRGKEIIRSLWEEIIMELGVNMSVEEVRGKWKSIRDSFIRARNNYKKRIPSGTSAEQKLEAEKNKK</sequence>
<evidence type="ECO:0000259" key="1">
    <source>
        <dbReference type="PROSITE" id="PS51029"/>
    </source>
</evidence>
<gene>
    <name evidence="2" type="ORF">NQ314_011627</name>
</gene>
<dbReference type="GO" id="GO:0005667">
    <property type="term" value="C:transcription regulator complex"/>
    <property type="evidence" value="ECO:0007669"/>
    <property type="project" value="TreeGrafter"/>
</dbReference>
<dbReference type="GO" id="GO:0006357">
    <property type="term" value="P:regulation of transcription by RNA polymerase II"/>
    <property type="evidence" value="ECO:0007669"/>
    <property type="project" value="TreeGrafter"/>
</dbReference>
<name>A0AAV8XGS8_9CUCU</name>